<keyword evidence="5 7" id="KW-1133">Transmembrane helix</keyword>
<dbReference type="GO" id="GO:0055085">
    <property type="term" value="P:transmembrane transport"/>
    <property type="evidence" value="ECO:0007669"/>
    <property type="project" value="InterPro"/>
</dbReference>
<proteinExistence type="inferred from homology"/>
<feature type="transmembrane region" description="Helical" evidence="7">
    <location>
        <begin position="235"/>
        <end position="256"/>
    </location>
</feature>
<accession>A0A7W9HFT7</accession>
<evidence type="ECO:0000259" key="8">
    <source>
        <dbReference type="PROSITE" id="PS50928"/>
    </source>
</evidence>
<keyword evidence="2 7" id="KW-0813">Transport</keyword>
<feature type="transmembrane region" description="Helical" evidence="7">
    <location>
        <begin position="188"/>
        <end position="210"/>
    </location>
</feature>
<dbReference type="GO" id="GO:0005886">
    <property type="term" value="C:plasma membrane"/>
    <property type="evidence" value="ECO:0007669"/>
    <property type="project" value="UniProtKB-SubCell"/>
</dbReference>
<dbReference type="EMBL" id="JACHMO010000001">
    <property type="protein sequence ID" value="MBB5801484.1"/>
    <property type="molecule type" value="Genomic_DNA"/>
</dbReference>
<protein>
    <submittedName>
        <fullName evidence="9">Multiple sugar transport system permease protein</fullName>
    </submittedName>
</protein>
<evidence type="ECO:0000256" key="6">
    <source>
        <dbReference type="ARBA" id="ARBA00023136"/>
    </source>
</evidence>
<keyword evidence="6 7" id="KW-0472">Membrane</keyword>
<feature type="domain" description="ABC transmembrane type-1" evidence="8">
    <location>
        <begin position="63"/>
        <end position="256"/>
    </location>
</feature>
<dbReference type="PANTHER" id="PTHR43744">
    <property type="entry name" value="ABC TRANSPORTER PERMEASE PROTEIN MG189-RELATED-RELATED"/>
    <property type="match status" value="1"/>
</dbReference>
<reference evidence="9 10" key="1">
    <citation type="submission" date="2020-08" db="EMBL/GenBank/DDBJ databases">
        <title>Sequencing the genomes of 1000 actinobacteria strains.</title>
        <authorList>
            <person name="Klenk H.-P."/>
        </authorList>
    </citation>
    <scope>NUCLEOTIDE SEQUENCE [LARGE SCALE GENOMIC DNA]</scope>
    <source>
        <strain evidence="9 10">DSM 45486</strain>
    </source>
</reference>
<feature type="transmembrane region" description="Helical" evidence="7">
    <location>
        <begin position="98"/>
        <end position="119"/>
    </location>
</feature>
<dbReference type="InterPro" id="IPR035906">
    <property type="entry name" value="MetI-like_sf"/>
</dbReference>
<keyword evidence="10" id="KW-1185">Reference proteome</keyword>
<feature type="transmembrane region" description="Helical" evidence="7">
    <location>
        <begin position="131"/>
        <end position="150"/>
    </location>
</feature>
<evidence type="ECO:0000313" key="10">
    <source>
        <dbReference type="Proteomes" id="UP000552097"/>
    </source>
</evidence>
<dbReference type="SUPFAM" id="SSF161098">
    <property type="entry name" value="MetI-like"/>
    <property type="match status" value="1"/>
</dbReference>
<dbReference type="InterPro" id="IPR000515">
    <property type="entry name" value="MetI-like"/>
</dbReference>
<dbReference type="Gene3D" id="1.10.3720.10">
    <property type="entry name" value="MetI-like"/>
    <property type="match status" value="1"/>
</dbReference>
<evidence type="ECO:0000256" key="7">
    <source>
        <dbReference type="RuleBase" id="RU363032"/>
    </source>
</evidence>
<evidence type="ECO:0000256" key="3">
    <source>
        <dbReference type="ARBA" id="ARBA00022475"/>
    </source>
</evidence>
<comment type="caution">
    <text evidence="9">The sequence shown here is derived from an EMBL/GenBank/DDBJ whole genome shotgun (WGS) entry which is preliminary data.</text>
</comment>
<keyword evidence="3" id="KW-1003">Cell membrane</keyword>
<evidence type="ECO:0000313" key="9">
    <source>
        <dbReference type="EMBL" id="MBB5801484.1"/>
    </source>
</evidence>
<dbReference type="RefSeq" id="WP_312868587.1">
    <property type="nucleotide sequence ID" value="NZ_JACHMO010000001.1"/>
</dbReference>
<feature type="transmembrane region" description="Helical" evidence="7">
    <location>
        <begin position="12"/>
        <end position="34"/>
    </location>
</feature>
<organism evidence="9 10">
    <name type="scientific">Saccharothrix ecbatanensis</name>
    <dbReference type="NCBI Taxonomy" id="1105145"/>
    <lineage>
        <taxon>Bacteria</taxon>
        <taxon>Bacillati</taxon>
        <taxon>Actinomycetota</taxon>
        <taxon>Actinomycetes</taxon>
        <taxon>Pseudonocardiales</taxon>
        <taxon>Pseudonocardiaceae</taxon>
        <taxon>Saccharothrix</taxon>
    </lineage>
</organism>
<sequence length="271" mass="29285">MTGVGVKQNARWGYYVTGTALAILFLFPLVWSAFASVRTDTGFGLENYDRLFNSANGVEFRHVLNSVIVSALTVGGTLFIATLGGYAFGRFKFPGRDVLFLLTLAILMVPYATILIALYVLLGRLGLEDSLIGLSLVLITFQLPFSVFMMRNSFEAVPVELEESAKVDGCTSVGTLVRIMLPAVRPGLVTVGLFAFLTSWSEFFAPLILLNSTDKFTTTLAVVNLRTASHGSIDYAALEAGVVFMAVPCLVLFAAMQRSYVRGFTSGAVKG</sequence>
<gene>
    <name evidence="9" type="ORF">F4560_001252</name>
</gene>
<comment type="similarity">
    <text evidence="7">Belongs to the binding-protein-dependent transport system permease family.</text>
</comment>
<dbReference type="PANTHER" id="PTHR43744:SF12">
    <property type="entry name" value="ABC TRANSPORTER PERMEASE PROTEIN MG189-RELATED"/>
    <property type="match status" value="1"/>
</dbReference>
<evidence type="ECO:0000256" key="4">
    <source>
        <dbReference type="ARBA" id="ARBA00022692"/>
    </source>
</evidence>
<comment type="subcellular location">
    <subcellularLocation>
        <location evidence="1 7">Cell membrane</location>
        <topology evidence="1 7">Multi-pass membrane protein</topology>
    </subcellularLocation>
</comment>
<dbReference type="PROSITE" id="PS50928">
    <property type="entry name" value="ABC_TM1"/>
    <property type="match status" value="1"/>
</dbReference>
<dbReference type="AlphaFoldDB" id="A0A7W9HFT7"/>
<evidence type="ECO:0000256" key="1">
    <source>
        <dbReference type="ARBA" id="ARBA00004651"/>
    </source>
</evidence>
<dbReference type="Pfam" id="PF00528">
    <property type="entry name" value="BPD_transp_1"/>
    <property type="match status" value="1"/>
</dbReference>
<keyword evidence="4 7" id="KW-0812">Transmembrane</keyword>
<evidence type="ECO:0000256" key="2">
    <source>
        <dbReference type="ARBA" id="ARBA00022448"/>
    </source>
</evidence>
<name>A0A7W9HFT7_9PSEU</name>
<keyword evidence="9" id="KW-0762">Sugar transport</keyword>
<dbReference type="CDD" id="cd06261">
    <property type="entry name" value="TM_PBP2"/>
    <property type="match status" value="1"/>
</dbReference>
<feature type="transmembrane region" description="Helical" evidence="7">
    <location>
        <begin position="63"/>
        <end position="86"/>
    </location>
</feature>
<evidence type="ECO:0000256" key="5">
    <source>
        <dbReference type="ARBA" id="ARBA00022989"/>
    </source>
</evidence>
<dbReference type="Proteomes" id="UP000552097">
    <property type="component" value="Unassembled WGS sequence"/>
</dbReference>